<dbReference type="Pfam" id="PF25917">
    <property type="entry name" value="BSH_RND"/>
    <property type="match status" value="1"/>
</dbReference>
<comment type="similarity">
    <text evidence="2">Belongs to the membrane fusion protein (MFP) (TC 8.A.1) family.</text>
</comment>
<dbReference type="Gene3D" id="2.40.50.100">
    <property type="match status" value="1"/>
</dbReference>
<evidence type="ECO:0000256" key="2">
    <source>
        <dbReference type="ARBA" id="ARBA00009477"/>
    </source>
</evidence>
<dbReference type="InterPro" id="IPR058627">
    <property type="entry name" value="MdtA-like_C"/>
</dbReference>
<feature type="region of interest" description="Disordered" evidence="3">
    <location>
        <begin position="371"/>
        <end position="412"/>
    </location>
</feature>
<evidence type="ECO:0000256" key="4">
    <source>
        <dbReference type="SAM" id="SignalP"/>
    </source>
</evidence>
<evidence type="ECO:0000256" key="3">
    <source>
        <dbReference type="SAM" id="MobiDB-lite"/>
    </source>
</evidence>
<dbReference type="SUPFAM" id="SSF111369">
    <property type="entry name" value="HlyD-like secretion proteins"/>
    <property type="match status" value="1"/>
</dbReference>
<evidence type="ECO:0000313" key="9">
    <source>
        <dbReference type="EMBL" id="MFL9924578.1"/>
    </source>
</evidence>
<dbReference type="Pfam" id="PF25876">
    <property type="entry name" value="HH_MFP_RND"/>
    <property type="match status" value="1"/>
</dbReference>
<evidence type="ECO:0000313" key="10">
    <source>
        <dbReference type="Proteomes" id="UP001629246"/>
    </source>
</evidence>
<feature type="domain" description="Multidrug resistance protein MdtA-like beta-barrel" evidence="7">
    <location>
        <begin position="212"/>
        <end position="301"/>
    </location>
</feature>
<dbReference type="PROSITE" id="PS51257">
    <property type="entry name" value="PROKAR_LIPOPROTEIN"/>
    <property type="match status" value="1"/>
</dbReference>
<gene>
    <name evidence="9" type="ORF">PQR62_09900</name>
</gene>
<name>A0ABW9A787_9BURK</name>
<feature type="signal peptide" evidence="4">
    <location>
        <begin position="1"/>
        <end position="31"/>
    </location>
</feature>
<dbReference type="RefSeq" id="WP_408157361.1">
    <property type="nucleotide sequence ID" value="NZ_JAQQFM010000004.1"/>
</dbReference>
<dbReference type="NCBIfam" id="TIGR01730">
    <property type="entry name" value="RND_mfp"/>
    <property type="match status" value="1"/>
</dbReference>
<dbReference type="PANTHER" id="PTHR30158">
    <property type="entry name" value="ACRA/E-RELATED COMPONENT OF DRUG EFFLUX TRANSPORTER"/>
    <property type="match status" value="1"/>
</dbReference>
<dbReference type="InterPro" id="IPR058626">
    <property type="entry name" value="MdtA-like_b-barrel"/>
</dbReference>
<sequence>MSSVSRFTRLTLTVAVAAALAACGQKPNAQAGAGMPPAEVSIVTIAPERITISNDLPGRLEATRIAEVRARVAGIVLKRTFREGAEVKAGEVLYRIDPAPFKAAYDSAQATLAKAQANVTQSTLKAQRYKPLVEVNAVSKQEYDDAFSTQKQAEADVAAAKASVQTAALNLGYATVTSPISGRIGRALVTEGALVGQGSDATQLAVVQQLDPIYVNLTQSSTDLLKLQQAMSSGKLQTVGQGKAKVTLVTDDGRAYPQSGKLLFSDVTVDATTGSVTLRAEFPNPNRTLLPGMYVRAKLEQAVDEQAIVVPQQAVARDLNGSSVLVVGEGDKVAARPVKTGSAQGNSWIITDGLKAGDRVIVEGVQKTKPGATVKPVPWKGGVGDAAAPAQQAQPAAPAQAPAKQEAATKAN</sequence>
<dbReference type="Gene3D" id="1.10.287.470">
    <property type="entry name" value="Helix hairpin bin"/>
    <property type="match status" value="1"/>
</dbReference>
<evidence type="ECO:0000256" key="1">
    <source>
        <dbReference type="ARBA" id="ARBA00004196"/>
    </source>
</evidence>
<dbReference type="InterPro" id="IPR058625">
    <property type="entry name" value="MdtA-like_BSH"/>
</dbReference>
<feature type="compositionally biased region" description="Low complexity" evidence="3">
    <location>
        <begin position="386"/>
        <end position="412"/>
    </location>
</feature>
<comment type="subcellular location">
    <subcellularLocation>
        <location evidence="1">Cell envelope</location>
    </subcellularLocation>
</comment>
<dbReference type="InterPro" id="IPR006143">
    <property type="entry name" value="RND_pump_MFP"/>
</dbReference>
<dbReference type="Gene3D" id="2.40.30.170">
    <property type="match status" value="1"/>
</dbReference>
<accession>A0ABW9A787</accession>
<feature type="domain" description="Multidrug resistance protein MdtA-like C-terminal permuted SH3" evidence="8">
    <location>
        <begin position="306"/>
        <end position="367"/>
    </location>
</feature>
<keyword evidence="10" id="KW-1185">Reference proteome</keyword>
<feature type="chain" id="PRO_5047149908" evidence="4">
    <location>
        <begin position="32"/>
        <end position="412"/>
    </location>
</feature>
<dbReference type="InterPro" id="IPR058624">
    <property type="entry name" value="MdtA-like_HH"/>
</dbReference>
<dbReference type="EMBL" id="JAQQFM010000004">
    <property type="protein sequence ID" value="MFL9924578.1"/>
    <property type="molecule type" value="Genomic_DNA"/>
</dbReference>
<feature type="domain" description="Multidrug resistance protein MdtA-like alpha-helical hairpin" evidence="5">
    <location>
        <begin position="105"/>
        <end position="174"/>
    </location>
</feature>
<comment type="caution">
    <text evidence="9">The sequence shown here is derived from an EMBL/GenBank/DDBJ whole genome shotgun (WGS) entry which is preliminary data.</text>
</comment>
<dbReference type="Pfam" id="PF25967">
    <property type="entry name" value="RND-MFP_C"/>
    <property type="match status" value="1"/>
</dbReference>
<dbReference type="Proteomes" id="UP001629246">
    <property type="component" value="Unassembled WGS sequence"/>
</dbReference>
<organism evidence="9 10">
    <name type="scientific">Herbaspirillum lusitanum</name>
    <dbReference type="NCBI Taxonomy" id="213312"/>
    <lineage>
        <taxon>Bacteria</taxon>
        <taxon>Pseudomonadati</taxon>
        <taxon>Pseudomonadota</taxon>
        <taxon>Betaproteobacteria</taxon>
        <taxon>Burkholderiales</taxon>
        <taxon>Oxalobacteraceae</taxon>
        <taxon>Herbaspirillum</taxon>
    </lineage>
</organism>
<evidence type="ECO:0000259" key="5">
    <source>
        <dbReference type="Pfam" id="PF25876"/>
    </source>
</evidence>
<keyword evidence="4" id="KW-0732">Signal</keyword>
<dbReference type="Pfam" id="PF25944">
    <property type="entry name" value="Beta-barrel_RND"/>
    <property type="match status" value="1"/>
</dbReference>
<evidence type="ECO:0000259" key="7">
    <source>
        <dbReference type="Pfam" id="PF25944"/>
    </source>
</evidence>
<protein>
    <submittedName>
        <fullName evidence="9">Efflux RND transporter periplasmic adaptor subunit</fullName>
    </submittedName>
</protein>
<dbReference type="PANTHER" id="PTHR30158:SF3">
    <property type="entry name" value="MULTIDRUG EFFLUX PUMP SUBUNIT ACRA-RELATED"/>
    <property type="match status" value="1"/>
</dbReference>
<dbReference type="Gene3D" id="2.40.420.20">
    <property type="match status" value="1"/>
</dbReference>
<reference evidence="9 10" key="1">
    <citation type="journal article" date="2024" name="Chem. Sci.">
        <title>Discovery of megapolipeptins by genome mining of a Burkholderiales bacteria collection.</title>
        <authorList>
            <person name="Paulo B.S."/>
            <person name="Recchia M.J.J."/>
            <person name="Lee S."/>
            <person name="Fergusson C.H."/>
            <person name="Romanowski S.B."/>
            <person name="Hernandez A."/>
            <person name="Krull N."/>
            <person name="Liu D.Y."/>
            <person name="Cavanagh H."/>
            <person name="Bos A."/>
            <person name="Gray C.A."/>
            <person name="Murphy B.T."/>
            <person name="Linington R.G."/>
            <person name="Eustaquio A.S."/>
        </authorList>
    </citation>
    <scope>NUCLEOTIDE SEQUENCE [LARGE SCALE GENOMIC DNA]</scope>
    <source>
        <strain evidence="9 10">RL21-008-BIB-A</strain>
    </source>
</reference>
<feature type="domain" description="Multidrug resistance protein MdtA-like barrel-sandwich hybrid" evidence="6">
    <location>
        <begin position="64"/>
        <end position="207"/>
    </location>
</feature>
<proteinExistence type="inferred from homology"/>
<evidence type="ECO:0000259" key="8">
    <source>
        <dbReference type="Pfam" id="PF25967"/>
    </source>
</evidence>
<evidence type="ECO:0000259" key="6">
    <source>
        <dbReference type="Pfam" id="PF25917"/>
    </source>
</evidence>